<feature type="transmembrane region" description="Helical" evidence="7">
    <location>
        <begin position="532"/>
        <end position="552"/>
    </location>
</feature>
<gene>
    <name evidence="8" type="ORF">SAPIO_CDS8456</name>
</gene>
<dbReference type="RefSeq" id="XP_016640346.1">
    <property type="nucleotide sequence ID" value="XM_016790083.1"/>
</dbReference>
<dbReference type="PANTHER" id="PTHR23502:SF68">
    <property type="entry name" value="MULTIDRUG TRANSPORTER, PUTATIVE (AFU_ORTHOLOGUE AFUA_3G01120)-RELATED"/>
    <property type="match status" value="1"/>
</dbReference>
<dbReference type="AlphaFoldDB" id="A0A084FZN5"/>
<dbReference type="GO" id="GO:0016020">
    <property type="term" value="C:membrane"/>
    <property type="evidence" value="ECO:0007669"/>
    <property type="project" value="UniProtKB-SubCell"/>
</dbReference>
<evidence type="ECO:0000256" key="5">
    <source>
        <dbReference type="ARBA" id="ARBA00023136"/>
    </source>
</evidence>
<dbReference type="Gene3D" id="1.20.1250.20">
    <property type="entry name" value="MFS general substrate transporter like domains"/>
    <property type="match status" value="1"/>
</dbReference>
<evidence type="ECO:0000256" key="7">
    <source>
        <dbReference type="SAM" id="Phobius"/>
    </source>
</evidence>
<organism evidence="8 9">
    <name type="scientific">Pseudallescheria apiosperma</name>
    <name type="common">Scedosporium apiospermum</name>
    <dbReference type="NCBI Taxonomy" id="563466"/>
    <lineage>
        <taxon>Eukaryota</taxon>
        <taxon>Fungi</taxon>
        <taxon>Dikarya</taxon>
        <taxon>Ascomycota</taxon>
        <taxon>Pezizomycotina</taxon>
        <taxon>Sordariomycetes</taxon>
        <taxon>Hypocreomycetidae</taxon>
        <taxon>Microascales</taxon>
        <taxon>Microascaceae</taxon>
        <taxon>Scedosporium</taxon>
    </lineage>
</organism>
<feature type="transmembrane region" description="Helical" evidence="7">
    <location>
        <begin position="383"/>
        <end position="404"/>
    </location>
</feature>
<dbReference type="OMA" id="VFQGLGW"/>
<evidence type="ECO:0000256" key="3">
    <source>
        <dbReference type="ARBA" id="ARBA00022692"/>
    </source>
</evidence>
<comment type="similarity">
    <text evidence="2">Belongs to the major facilitator superfamily.</text>
</comment>
<dbReference type="HOGENOM" id="CLU_024939_0_0_1"/>
<evidence type="ECO:0000313" key="9">
    <source>
        <dbReference type="Proteomes" id="UP000028545"/>
    </source>
</evidence>
<protein>
    <submittedName>
        <fullName evidence="8">Cycloheximide resistance</fullName>
    </submittedName>
</protein>
<dbReference type="PANTHER" id="PTHR23502">
    <property type="entry name" value="MAJOR FACILITATOR SUPERFAMILY"/>
    <property type="match status" value="1"/>
</dbReference>
<dbReference type="GO" id="GO:0022857">
    <property type="term" value="F:transmembrane transporter activity"/>
    <property type="evidence" value="ECO:0007669"/>
    <property type="project" value="InterPro"/>
</dbReference>
<dbReference type="InterPro" id="IPR011701">
    <property type="entry name" value="MFS"/>
</dbReference>
<comment type="caution">
    <text evidence="8">The sequence shown here is derived from an EMBL/GenBank/DDBJ whole genome shotgun (WGS) entry which is preliminary data.</text>
</comment>
<dbReference type="GeneID" id="27727528"/>
<feature type="transmembrane region" description="Helical" evidence="7">
    <location>
        <begin position="341"/>
        <end position="363"/>
    </location>
</feature>
<feature type="transmembrane region" description="Helical" evidence="7">
    <location>
        <begin position="416"/>
        <end position="437"/>
    </location>
</feature>
<evidence type="ECO:0000313" key="8">
    <source>
        <dbReference type="EMBL" id="KEZ40547.1"/>
    </source>
</evidence>
<evidence type="ECO:0000256" key="2">
    <source>
        <dbReference type="ARBA" id="ARBA00008335"/>
    </source>
</evidence>
<accession>A0A084FZN5</accession>
<keyword evidence="4 7" id="KW-1133">Transmembrane helix</keyword>
<feature type="transmembrane region" description="Helical" evidence="7">
    <location>
        <begin position="130"/>
        <end position="150"/>
    </location>
</feature>
<feature type="transmembrane region" description="Helical" evidence="7">
    <location>
        <begin position="449"/>
        <end position="477"/>
    </location>
</feature>
<keyword evidence="9" id="KW-1185">Reference proteome</keyword>
<dbReference type="SUPFAM" id="SSF103473">
    <property type="entry name" value="MFS general substrate transporter"/>
    <property type="match status" value="1"/>
</dbReference>
<reference evidence="8 9" key="1">
    <citation type="journal article" date="2014" name="Genome Announc.">
        <title>Draft genome sequence of the pathogenic fungus Scedosporium apiospermum.</title>
        <authorList>
            <person name="Vandeputte P."/>
            <person name="Ghamrawi S."/>
            <person name="Rechenmann M."/>
            <person name="Iltis A."/>
            <person name="Giraud S."/>
            <person name="Fleury M."/>
            <person name="Thornton C."/>
            <person name="Delhaes L."/>
            <person name="Meyer W."/>
            <person name="Papon N."/>
            <person name="Bouchara J.P."/>
        </authorList>
    </citation>
    <scope>NUCLEOTIDE SEQUENCE [LARGE SCALE GENOMIC DNA]</scope>
    <source>
        <strain evidence="8 9">IHEM 14462</strain>
    </source>
</reference>
<name>A0A084FZN5_PSEDA</name>
<feature type="compositionally biased region" description="Polar residues" evidence="6">
    <location>
        <begin position="42"/>
        <end position="54"/>
    </location>
</feature>
<dbReference type="VEuPathDB" id="FungiDB:SAPIO_CDS8456"/>
<comment type="subcellular location">
    <subcellularLocation>
        <location evidence="1">Membrane</location>
        <topology evidence="1">Multi-pass membrane protein</topology>
    </subcellularLocation>
</comment>
<dbReference type="Pfam" id="PF07690">
    <property type="entry name" value="MFS_1"/>
    <property type="match status" value="1"/>
</dbReference>
<evidence type="ECO:0000256" key="4">
    <source>
        <dbReference type="ARBA" id="ARBA00022989"/>
    </source>
</evidence>
<feature type="transmembrane region" description="Helical" evidence="7">
    <location>
        <begin position="191"/>
        <end position="211"/>
    </location>
</feature>
<feature type="transmembrane region" description="Helical" evidence="7">
    <location>
        <begin position="162"/>
        <end position="179"/>
    </location>
</feature>
<sequence length="583" mass="63908">MDKDLEAAGAAPNLAIPPFTAFRGVSLPPPPPPPKDEGYRPSTASTKRLSYSTTVSTSQRTIKYAKWGRFAGTELSPQPSDDPEDPLNWPQWRKELNFASLIVFVALVSAMKTIFISVNNVMARRYNVSYSSVAALTAVPLIVSAFSGLASVTAAKVWGKRPVYLVSMTLVFIGSMWNMRTLDSYRQCMAARVFQGLGWGAFDTLVLGSIYDTFFEHERGIRIAIYNIVTVAVTWGAPLFGGLASRNAGRFTLQFEIINSFFAVAVPLLVFGTAETTFDHIWSVSLQTPGTAMSQFRRPLIPKGPLKITKQDVFDYLKTIPPVSYKGNLETHVLLQAPRAFAAPTTLLLFVVTFLPYGSLWAVSETLSLLFTTEPFALREDSISSLMGGPFMIMTILVSLVAYYKPYQARFDKEKHFVTLIAGTAFFMSGLLSFGLATTPNLLNTVSAFNYPLLAFLLALLAAGFTALDATVSPLIFNSSQFTSSNLYSCLRNVADMSTGVSCLRTLFAGILVQAVPSAVAADRGELARHAVGLSCAQVLVALGAGAVWWVWGDRVRRWDGRVMGLVDLSMLRRNESFFEYDD</sequence>
<keyword evidence="5 7" id="KW-0472">Membrane</keyword>
<feature type="region of interest" description="Disordered" evidence="6">
    <location>
        <begin position="22"/>
        <end position="54"/>
    </location>
</feature>
<proteinExistence type="inferred from homology"/>
<feature type="transmembrane region" description="Helical" evidence="7">
    <location>
        <begin position="223"/>
        <end position="244"/>
    </location>
</feature>
<keyword evidence="3 7" id="KW-0812">Transmembrane</keyword>
<dbReference type="OrthoDB" id="5215911at2759"/>
<evidence type="ECO:0000256" key="1">
    <source>
        <dbReference type="ARBA" id="ARBA00004141"/>
    </source>
</evidence>
<dbReference type="Proteomes" id="UP000028545">
    <property type="component" value="Unassembled WGS sequence"/>
</dbReference>
<dbReference type="EMBL" id="JOWA01000121">
    <property type="protein sequence ID" value="KEZ40547.1"/>
    <property type="molecule type" value="Genomic_DNA"/>
</dbReference>
<evidence type="ECO:0000256" key="6">
    <source>
        <dbReference type="SAM" id="MobiDB-lite"/>
    </source>
</evidence>
<dbReference type="KEGG" id="sapo:SAPIO_CDS8456"/>
<feature type="transmembrane region" description="Helical" evidence="7">
    <location>
        <begin position="498"/>
        <end position="520"/>
    </location>
</feature>
<dbReference type="InterPro" id="IPR036259">
    <property type="entry name" value="MFS_trans_sf"/>
</dbReference>
<feature type="transmembrane region" description="Helical" evidence="7">
    <location>
        <begin position="98"/>
        <end position="118"/>
    </location>
</feature>